<dbReference type="CDD" id="cd00383">
    <property type="entry name" value="trans_reg_C"/>
    <property type="match status" value="1"/>
</dbReference>
<evidence type="ECO:0000313" key="15">
    <source>
        <dbReference type="Proteomes" id="UP000199659"/>
    </source>
</evidence>
<accession>A0A1I6LCL0</accession>
<dbReference type="Proteomes" id="UP000199659">
    <property type="component" value="Unassembled WGS sequence"/>
</dbReference>
<dbReference type="AlphaFoldDB" id="A0A1I6LCL0"/>
<feature type="modified residue" description="4-aspartylphosphate" evidence="10">
    <location>
        <position position="55"/>
    </location>
</feature>
<dbReference type="EMBL" id="FOYZ01000015">
    <property type="protein sequence ID" value="SFS01225.1"/>
    <property type="molecule type" value="Genomic_DNA"/>
</dbReference>
<dbReference type="GO" id="GO:0042802">
    <property type="term" value="F:identical protein binding"/>
    <property type="evidence" value="ECO:0007669"/>
    <property type="project" value="UniProtKB-ARBA"/>
</dbReference>
<keyword evidence="7 11" id="KW-0238">DNA-binding</keyword>
<dbReference type="PROSITE" id="PS50110">
    <property type="entry name" value="RESPONSE_REGULATORY"/>
    <property type="match status" value="1"/>
</dbReference>
<sequence length="236" mass="26847">MNNNFSVLIIEDEKNISNFISKILTSHGYRVITSLSGKEGMYLIASQCPDIILLDLGLPDMDGVDIIRQVRQWSSNPIIVVSARIQENDKVQALDAGADDYITKPFGTSELLARIRTSIRHNNKLNKEAPLFKYPYKAMDLYIDFLNHVITLKGEVIHLTPVEYKIVAYLALNSGKVMTHSSIMKEVWGPYVEEDNKILRVNMANIRRKIEINPAEPKYIFTEVGVGYRMLDDELS</sequence>
<evidence type="ECO:0000256" key="5">
    <source>
        <dbReference type="ARBA" id="ARBA00023012"/>
    </source>
</evidence>
<dbReference type="SMART" id="SM00862">
    <property type="entry name" value="Trans_reg_C"/>
    <property type="match status" value="1"/>
</dbReference>
<evidence type="ECO:0000313" key="14">
    <source>
        <dbReference type="EMBL" id="SFS01225.1"/>
    </source>
</evidence>
<feature type="DNA-binding region" description="OmpR/PhoB-type" evidence="11">
    <location>
        <begin position="133"/>
        <end position="232"/>
    </location>
</feature>
<dbReference type="FunFam" id="3.40.50.2300:FF:000021">
    <property type="entry name" value="Two-component system response regulator KdpE"/>
    <property type="match status" value="1"/>
</dbReference>
<evidence type="ECO:0000256" key="11">
    <source>
        <dbReference type="PROSITE-ProRule" id="PRU01091"/>
    </source>
</evidence>
<evidence type="ECO:0000256" key="3">
    <source>
        <dbReference type="ARBA" id="ARBA00022490"/>
    </source>
</evidence>
<reference evidence="14 15" key="1">
    <citation type="submission" date="2016-10" db="EMBL/GenBank/DDBJ databases">
        <authorList>
            <person name="de Groot N.N."/>
        </authorList>
    </citation>
    <scope>NUCLEOTIDE SEQUENCE [LARGE SCALE GENOMIC DNA]</scope>
    <source>
        <strain evidence="14 15">743A</strain>
    </source>
</reference>
<dbReference type="OrthoDB" id="9802426at2"/>
<dbReference type="RefSeq" id="WP_092563031.1">
    <property type="nucleotide sequence ID" value="NZ_FOYZ01000015.1"/>
</dbReference>
<protein>
    <recommendedName>
        <fullName evidence="2">Stage 0 sporulation protein A homolog</fullName>
    </recommendedName>
</protein>
<dbReference type="PANTHER" id="PTHR48111:SF50">
    <property type="entry name" value="KDP OPERON TRANSCRIPTIONAL REGULATORY PROTEIN KDPE"/>
    <property type="match status" value="1"/>
</dbReference>
<evidence type="ECO:0000259" key="12">
    <source>
        <dbReference type="PROSITE" id="PS50110"/>
    </source>
</evidence>
<feature type="domain" description="OmpR/PhoB-type" evidence="13">
    <location>
        <begin position="133"/>
        <end position="232"/>
    </location>
</feature>
<dbReference type="Pfam" id="PF00072">
    <property type="entry name" value="Response_reg"/>
    <property type="match status" value="1"/>
</dbReference>
<comment type="function">
    <text evidence="9">May play the central regulatory role in sporulation. It may be an element of the effector pathway responsible for the activation of sporulation genes in response to nutritional stress. Spo0A may act in concert with spo0H (a sigma factor) to control the expression of some genes that are critical to the sporulation process.</text>
</comment>
<dbReference type="Gene3D" id="3.40.50.2300">
    <property type="match status" value="1"/>
</dbReference>
<dbReference type="InterPro" id="IPR039420">
    <property type="entry name" value="WalR-like"/>
</dbReference>
<dbReference type="GO" id="GO:0005829">
    <property type="term" value="C:cytosol"/>
    <property type="evidence" value="ECO:0007669"/>
    <property type="project" value="TreeGrafter"/>
</dbReference>
<evidence type="ECO:0000256" key="7">
    <source>
        <dbReference type="ARBA" id="ARBA00023125"/>
    </source>
</evidence>
<evidence type="ECO:0000256" key="9">
    <source>
        <dbReference type="ARBA" id="ARBA00024867"/>
    </source>
</evidence>
<dbReference type="GO" id="GO:0000987">
    <property type="term" value="F:cis-regulatory region sequence-specific DNA binding"/>
    <property type="evidence" value="ECO:0007669"/>
    <property type="project" value="UniProtKB-ARBA"/>
</dbReference>
<dbReference type="GO" id="GO:0000156">
    <property type="term" value="F:phosphorelay response regulator activity"/>
    <property type="evidence" value="ECO:0007669"/>
    <property type="project" value="TreeGrafter"/>
</dbReference>
<dbReference type="InterPro" id="IPR001789">
    <property type="entry name" value="Sig_transdc_resp-reg_receiver"/>
</dbReference>
<evidence type="ECO:0000256" key="10">
    <source>
        <dbReference type="PROSITE-ProRule" id="PRU00169"/>
    </source>
</evidence>
<dbReference type="PANTHER" id="PTHR48111">
    <property type="entry name" value="REGULATOR OF RPOS"/>
    <property type="match status" value="1"/>
</dbReference>
<evidence type="ECO:0000259" key="13">
    <source>
        <dbReference type="PROSITE" id="PS51755"/>
    </source>
</evidence>
<evidence type="ECO:0000256" key="8">
    <source>
        <dbReference type="ARBA" id="ARBA00023163"/>
    </source>
</evidence>
<dbReference type="CDD" id="cd17620">
    <property type="entry name" value="REC_OmpR_KdpE-like"/>
    <property type="match status" value="1"/>
</dbReference>
<dbReference type="Pfam" id="PF00486">
    <property type="entry name" value="Trans_reg_C"/>
    <property type="match status" value="1"/>
</dbReference>
<evidence type="ECO:0000256" key="2">
    <source>
        <dbReference type="ARBA" id="ARBA00018672"/>
    </source>
</evidence>
<evidence type="ECO:0000256" key="4">
    <source>
        <dbReference type="ARBA" id="ARBA00022553"/>
    </source>
</evidence>
<evidence type="ECO:0000256" key="1">
    <source>
        <dbReference type="ARBA" id="ARBA00004496"/>
    </source>
</evidence>
<organism evidence="14 15">
    <name type="scientific">Anaeromicropila populeti</name>
    <dbReference type="NCBI Taxonomy" id="37658"/>
    <lineage>
        <taxon>Bacteria</taxon>
        <taxon>Bacillati</taxon>
        <taxon>Bacillota</taxon>
        <taxon>Clostridia</taxon>
        <taxon>Lachnospirales</taxon>
        <taxon>Lachnospiraceae</taxon>
        <taxon>Anaeromicropila</taxon>
    </lineage>
</organism>
<keyword evidence="8" id="KW-0804">Transcription</keyword>
<dbReference type="GO" id="GO:0045893">
    <property type="term" value="P:positive regulation of DNA-templated transcription"/>
    <property type="evidence" value="ECO:0007669"/>
    <property type="project" value="UniProtKB-ARBA"/>
</dbReference>
<name>A0A1I6LCL0_9FIRM</name>
<dbReference type="InterPro" id="IPR011006">
    <property type="entry name" value="CheY-like_superfamily"/>
</dbReference>
<dbReference type="InterPro" id="IPR001867">
    <property type="entry name" value="OmpR/PhoB-type_DNA-bd"/>
</dbReference>
<dbReference type="InterPro" id="IPR036388">
    <property type="entry name" value="WH-like_DNA-bd_sf"/>
</dbReference>
<dbReference type="PROSITE" id="PS51755">
    <property type="entry name" value="OMPR_PHOB"/>
    <property type="match status" value="1"/>
</dbReference>
<dbReference type="SUPFAM" id="SSF52172">
    <property type="entry name" value="CheY-like"/>
    <property type="match status" value="1"/>
</dbReference>
<dbReference type="SMART" id="SM00448">
    <property type="entry name" value="REC"/>
    <property type="match status" value="1"/>
</dbReference>
<keyword evidence="4 10" id="KW-0597">Phosphoprotein</keyword>
<keyword evidence="6" id="KW-0805">Transcription regulation</keyword>
<keyword evidence="3" id="KW-0963">Cytoplasm</keyword>
<keyword evidence="5" id="KW-0902">Two-component regulatory system</keyword>
<comment type="subcellular location">
    <subcellularLocation>
        <location evidence="1">Cytoplasm</location>
    </subcellularLocation>
</comment>
<evidence type="ECO:0000256" key="6">
    <source>
        <dbReference type="ARBA" id="ARBA00023015"/>
    </source>
</evidence>
<proteinExistence type="predicted"/>
<keyword evidence="15" id="KW-1185">Reference proteome</keyword>
<feature type="domain" description="Response regulatory" evidence="12">
    <location>
        <begin position="6"/>
        <end position="119"/>
    </location>
</feature>
<dbReference type="GO" id="GO:0032993">
    <property type="term" value="C:protein-DNA complex"/>
    <property type="evidence" value="ECO:0007669"/>
    <property type="project" value="TreeGrafter"/>
</dbReference>
<dbReference type="Gene3D" id="1.10.10.10">
    <property type="entry name" value="Winged helix-like DNA-binding domain superfamily/Winged helix DNA-binding domain"/>
    <property type="match status" value="1"/>
</dbReference>
<gene>
    <name evidence="14" type="ORF">SAMN05661086_03216</name>
</gene>
<dbReference type="STRING" id="37658.SAMN05661086_03216"/>